<dbReference type="PRINTS" id="PR00038">
    <property type="entry name" value="HTHLUXR"/>
</dbReference>
<dbReference type="EMBL" id="JTDK01000001">
    <property type="protein sequence ID" value="KHK99948.1"/>
    <property type="molecule type" value="Genomic_DNA"/>
</dbReference>
<keyword evidence="1" id="KW-0547">Nucleotide-binding</keyword>
<name>A0A0B2A8R5_9MICO</name>
<dbReference type="OrthoDB" id="483at2"/>
<dbReference type="GO" id="GO:0005737">
    <property type="term" value="C:cytoplasm"/>
    <property type="evidence" value="ECO:0007669"/>
    <property type="project" value="TreeGrafter"/>
</dbReference>
<dbReference type="PANTHER" id="PTHR16305">
    <property type="entry name" value="TESTICULAR SOLUBLE ADENYLYL CYCLASE"/>
    <property type="match status" value="1"/>
</dbReference>
<evidence type="ECO:0000313" key="4">
    <source>
        <dbReference type="EMBL" id="KHK99948.1"/>
    </source>
</evidence>
<dbReference type="GO" id="GO:0003677">
    <property type="term" value="F:DNA binding"/>
    <property type="evidence" value="ECO:0007669"/>
    <property type="project" value="InterPro"/>
</dbReference>
<comment type="caution">
    <text evidence="4">The sequence shown here is derived from an EMBL/GenBank/DDBJ whole genome shotgun (WGS) entry which is preliminary data.</text>
</comment>
<dbReference type="AlphaFoldDB" id="A0A0B2A8R5"/>
<dbReference type="Proteomes" id="UP000031030">
    <property type="component" value="Unassembled WGS sequence"/>
</dbReference>
<dbReference type="RefSeq" id="WP_039394477.1">
    <property type="nucleotide sequence ID" value="NZ_JTDK01000001.1"/>
</dbReference>
<dbReference type="Pfam" id="PF13191">
    <property type="entry name" value="AAA_16"/>
    <property type="match status" value="1"/>
</dbReference>
<dbReference type="InterPro" id="IPR016032">
    <property type="entry name" value="Sig_transdc_resp-reg_C-effctor"/>
</dbReference>
<dbReference type="InterPro" id="IPR011990">
    <property type="entry name" value="TPR-like_helical_dom_sf"/>
</dbReference>
<dbReference type="GO" id="GO:0005524">
    <property type="term" value="F:ATP binding"/>
    <property type="evidence" value="ECO:0007669"/>
    <property type="project" value="UniProtKB-KW"/>
</dbReference>
<reference evidence="4 5" key="1">
    <citation type="submission" date="2014-11" db="EMBL/GenBank/DDBJ databases">
        <title>Genome sequence of Microbacterium mangrovi MUSC 115(T).</title>
        <authorList>
            <person name="Lee L.-H."/>
        </authorList>
    </citation>
    <scope>NUCLEOTIDE SEQUENCE [LARGE SCALE GENOMIC DNA]</scope>
    <source>
        <strain evidence="4 5">MUSC 115</strain>
    </source>
</reference>
<evidence type="ECO:0000256" key="1">
    <source>
        <dbReference type="ARBA" id="ARBA00022741"/>
    </source>
</evidence>
<dbReference type="GO" id="GO:0004016">
    <property type="term" value="F:adenylate cyclase activity"/>
    <property type="evidence" value="ECO:0007669"/>
    <property type="project" value="TreeGrafter"/>
</dbReference>
<dbReference type="SMART" id="SM00421">
    <property type="entry name" value="HTH_LUXR"/>
    <property type="match status" value="1"/>
</dbReference>
<dbReference type="Gene3D" id="1.25.40.10">
    <property type="entry name" value="Tetratricopeptide repeat domain"/>
    <property type="match status" value="1"/>
</dbReference>
<accession>A0A0B2A8R5</accession>
<dbReference type="PROSITE" id="PS50043">
    <property type="entry name" value="HTH_LUXR_2"/>
    <property type="match status" value="1"/>
</dbReference>
<dbReference type="SUPFAM" id="SSF48452">
    <property type="entry name" value="TPR-like"/>
    <property type="match status" value="1"/>
</dbReference>
<dbReference type="Gene3D" id="3.40.50.300">
    <property type="entry name" value="P-loop containing nucleotide triphosphate hydrolases"/>
    <property type="match status" value="1"/>
</dbReference>
<keyword evidence="2" id="KW-0067">ATP-binding</keyword>
<dbReference type="GO" id="GO:0006355">
    <property type="term" value="P:regulation of DNA-templated transcription"/>
    <property type="evidence" value="ECO:0007669"/>
    <property type="project" value="InterPro"/>
</dbReference>
<protein>
    <recommendedName>
        <fullName evidence="3">HTH luxR-type domain-containing protein</fullName>
    </recommendedName>
</protein>
<evidence type="ECO:0000256" key="2">
    <source>
        <dbReference type="ARBA" id="ARBA00022840"/>
    </source>
</evidence>
<dbReference type="InterPro" id="IPR036388">
    <property type="entry name" value="WH-like_DNA-bd_sf"/>
</dbReference>
<proteinExistence type="predicted"/>
<organism evidence="4 5">
    <name type="scientific">Microbacterium mangrovi</name>
    <dbReference type="NCBI Taxonomy" id="1348253"/>
    <lineage>
        <taxon>Bacteria</taxon>
        <taxon>Bacillati</taxon>
        <taxon>Actinomycetota</taxon>
        <taxon>Actinomycetes</taxon>
        <taxon>Micrococcales</taxon>
        <taxon>Microbacteriaceae</taxon>
        <taxon>Microbacterium</taxon>
    </lineage>
</organism>
<feature type="domain" description="HTH luxR-type" evidence="3">
    <location>
        <begin position="893"/>
        <end position="958"/>
    </location>
</feature>
<dbReference type="SUPFAM" id="SSF52540">
    <property type="entry name" value="P-loop containing nucleoside triphosphate hydrolases"/>
    <property type="match status" value="1"/>
</dbReference>
<dbReference type="Gene3D" id="1.10.10.10">
    <property type="entry name" value="Winged helix-like DNA-binding domain superfamily/Winged helix DNA-binding domain"/>
    <property type="match status" value="1"/>
</dbReference>
<dbReference type="PROSITE" id="PS00622">
    <property type="entry name" value="HTH_LUXR_1"/>
    <property type="match status" value="1"/>
</dbReference>
<dbReference type="InterPro" id="IPR041664">
    <property type="entry name" value="AAA_16"/>
</dbReference>
<dbReference type="InterPro" id="IPR027417">
    <property type="entry name" value="P-loop_NTPase"/>
</dbReference>
<gene>
    <name evidence="4" type="ORF">LK09_01105</name>
</gene>
<dbReference type="SUPFAM" id="SSF46894">
    <property type="entry name" value="C-terminal effector domain of the bipartite response regulators"/>
    <property type="match status" value="1"/>
</dbReference>
<sequence length="966" mass="102467">MRTSGARTAPVSGAHAVAESGARAVPASGSVFVGRDAELARLTDALDADELSTGRFVVVLGEGGIGKTSLIEAALQRLSGRPVLRGAADAMDGRRTYGLLLDAFAPRLTEDDRRLAAGANEHAVGERLLAVIDEVAATPLVLVLEDLQWADPASLALLARLARTLEQLPLVVVGSMRTQARHETPPALDNLLSVLSERGLLQPMELTALPQSACVTIAERLTGGHVDGALARYVAASGGNPLFLTEMLRSLLRDGAVTIDAGGEAVLDAPVGPSPSLAMVMMRHLSHLSAPTRELLTSAALLGTRFPMTQLRVVAGQPMSALVPLLRESFAAGFLEEADHDLLGFRHELIQEVLLQDLPAPVRAELQREVAVRLDAAGAPASVVAGHLLQARTSPEDLPWMLQLAQRTSVGAPATATELWERVVHATEPHDALHVRAVAGLARAALSAGHAAESTALAERALQQDVPADVLPALTSTYTHALMQEHRNAASRAESERYAASDLLDPADRAAHLAFAGWPQFMLGDVEGAKRLAREGAALAVEVGNPGAEVLALAVHGQIADFQGDLDEAIALLSRAAALADRHLSFASVEAFPHAQLALALTDAQRDADAAGLLHHGLQLSEQFGYRTGVLAAHAFGAQVLSHTASFSDIAAELDAHHTLVGSMDVRMSGPVLGLRAWLVAHQRGPEAALEWARRLSPIPERAAWAGRGRGWIWLGLSQRERARGDEVAALEVLWDGWQELRATDMLMDCAELGLDLAELVRTVIDAHPSHSSVARSRADEIVRVLTGLADRNPAVTHLRATALAVHGRVSGDAGALVEAAGLLAGTSRRFDHARVAEFAAVALPARDDARRMLAEASLHGYTEVGADHDLVRARAAFRHAGIPGLTRPRARPAFGWESLTRTEERIAGFVATGATNPEIAGDLSVSRRTVETHVSNILTKLGLRSRTELAVFVARRLEEAGQHGQ</sequence>
<keyword evidence="5" id="KW-1185">Reference proteome</keyword>
<evidence type="ECO:0000313" key="5">
    <source>
        <dbReference type="Proteomes" id="UP000031030"/>
    </source>
</evidence>
<dbReference type="InterPro" id="IPR000792">
    <property type="entry name" value="Tscrpt_reg_LuxR_C"/>
</dbReference>
<evidence type="ECO:0000259" key="3">
    <source>
        <dbReference type="PROSITE" id="PS50043"/>
    </source>
</evidence>
<dbReference type="PANTHER" id="PTHR16305:SF35">
    <property type="entry name" value="TRANSCRIPTIONAL ACTIVATOR DOMAIN"/>
    <property type="match status" value="1"/>
</dbReference>
<dbReference type="CDD" id="cd06170">
    <property type="entry name" value="LuxR_C_like"/>
    <property type="match status" value="1"/>
</dbReference>
<dbReference type="Pfam" id="PF00196">
    <property type="entry name" value="GerE"/>
    <property type="match status" value="1"/>
</dbReference>
<dbReference type="STRING" id="1348253.LK09_01105"/>